<dbReference type="Pfam" id="PF09324">
    <property type="entry name" value="Sec7-like_HDS"/>
    <property type="match status" value="1"/>
</dbReference>
<evidence type="ECO:0000313" key="5">
    <source>
        <dbReference type="Proteomes" id="UP000597762"/>
    </source>
</evidence>
<feature type="transmembrane region" description="Helical" evidence="2">
    <location>
        <begin position="1877"/>
        <end position="1901"/>
    </location>
</feature>
<feature type="domain" description="Mon2/Sec7/BIG1-like HDS" evidence="3">
    <location>
        <begin position="987"/>
        <end position="1049"/>
    </location>
</feature>
<feature type="compositionally biased region" description="Polar residues" evidence="1">
    <location>
        <begin position="376"/>
        <end position="385"/>
    </location>
</feature>
<feature type="transmembrane region" description="Helical" evidence="2">
    <location>
        <begin position="1847"/>
        <end position="1871"/>
    </location>
</feature>
<feature type="compositionally biased region" description="Acidic residues" evidence="1">
    <location>
        <begin position="349"/>
        <end position="359"/>
    </location>
</feature>
<name>A0A812AHI1_ACAPH</name>
<feature type="transmembrane region" description="Helical" evidence="2">
    <location>
        <begin position="2020"/>
        <end position="2045"/>
    </location>
</feature>
<keyword evidence="2" id="KW-1133">Transmembrane helix</keyword>
<dbReference type="InterPro" id="IPR015403">
    <property type="entry name" value="Mon2/Sec7/BIG1-like_HDS"/>
</dbReference>
<feature type="region of interest" description="Disordered" evidence="1">
    <location>
        <begin position="320"/>
        <end position="397"/>
    </location>
</feature>
<comment type="caution">
    <text evidence="4">The sequence shown here is derived from an EMBL/GenBank/DDBJ whole genome shotgun (WGS) entry which is preliminary data.</text>
</comment>
<organism evidence="4 5">
    <name type="scientific">Acanthosepion pharaonis</name>
    <name type="common">Pharaoh cuttlefish</name>
    <name type="synonym">Sepia pharaonis</name>
    <dbReference type="NCBI Taxonomy" id="158019"/>
    <lineage>
        <taxon>Eukaryota</taxon>
        <taxon>Metazoa</taxon>
        <taxon>Spiralia</taxon>
        <taxon>Lophotrochozoa</taxon>
        <taxon>Mollusca</taxon>
        <taxon>Cephalopoda</taxon>
        <taxon>Coleoidea</taxon>
        <taxon>Decapodiformes</taxon>
        <taxon>Sepiida</taxon>
        <taxon>Sepiina</taxon>
        <taxon>Sepiidae</taxon>
        <taxon>Acanthosepion</taxon>
    </lineage>
</organism>
<feature type="transmembrane region" description="Helical" evidence="2">
    <location>
        <begin position="2051"/>
        <end position="2072"/>
    </location>
</feature>
<keyword evidence="5" id="KW-1185">Reference proteome</keyword>
<protein>
    <submittedName>
        <fullName evidence="4">Brefeldin A-inhibited guanine nucleotide-exchange protein 3</fullName>
    </submittedName>
</protein>
<feature type="transmembrane region" description="Helical" evidence="2">
    <location>
        <begin position="1813"/>
        <end position="1840"/>
    </location>
</feature>
<feature type="region of interest" description="Disordered" evidence="1">
    <location>
        <begin position="1225"/>
        <end position="1246"/>
    </location>
</feature>
<keyword evidence="2" id="KW-0812">Transmembrane</keyword>
<evidence type="ECO:0000259" key="3">
    <source>
        <dbReference type="Pfam" id="PF09324"/>
    </source>
</evidence>
<evidence type="ECO:0000313" key="4">
    <source>
        <dbReference type="EMBL" id="CAE1139027.1"/>
    </source>
</evidence>
<feature type="transmembrane region" description="Helical" evidence="2">
    <location>
        <begin position="2105"/>
        <end position="2124"/>
    </location>
</feature>
<feature type="transmembrane region" description="Helical" evidence="2">
    <location>
        <begin position="1993"/>
        <end position="2013"/>
    </location>
</feature>
<keyword evidence="2" id="KW-0472">Membrane</keyword>
<feature type="compositionally biased region" description="Polar residues" evidence="1">
    <location>
        <begin position="1232"/>
        <end position="1243"/>
    </location>
</feature>
<evidence type="ECO:0000256" key="1">
    <source>
        <dbReference type="SAM" id="MobiDB-lite"/>
    </source>
</evidence>
<dbReference type="OrthoDB" id="10002886at2759"/>
<gene>
    <name evidence="4" type="ORF">SPHA_326</name>
</gene>
<feature type="transmembrane region" description="Helical" evidence="2">
    <location>
        <begin position="1964"/>
        <end position="1987"/>
    </location>
</feature>
<dbReference type="PANTHER" id="PTHR10663">
    <property type="entry name" value="GUANYL-NUCLEOTIDE EXCHANGE FACTOR"/>
    <property type="match status" value="1"/>
</dbReference>
<reference evidence="4" key="1">
    <citation type="submission" date="2021-01" db="EMBL/GenBank/DDBJ databases">
        <authorList>
            <person name="Li R."/>
            <person name="Bekaert M."/>
        </authorList>
    </citation>
    <scope>NUCLEOTIDE SEQUENCE</scope>
    <source>
        <strain evidence="4">Farmed</strain>
    </source>
</reference>
<dbReference type="Proteomes" id="UP000597762">
    <property type="component" value="Unassembled WGS sequence"/>
</dbReference>
<feature type="transmembrane region" description="Helical" evidence="2">
    <location>
        <begin position="2079"/>
        <end position="2099"/>
    </location>
</feature>
<dbReference type="PANTHER" id="PTHR10663:SF344">
    <property type="entry name" value="BREFELDIN A-INHIBITED GUANINE NUCLEOTIDE-EXCHANGE PROTEIN 3"/>
    <property type="match status" value="1"/>
</dbReference>
<proteinExistence type="predicted"/>
<sequence length="2313" mass="260974">MLSSFTKKLQEVNNSGELGDWHEKSDVLADFKSKDNQVNVDTVLKEVIYMLKFFTDKLEETQSNSSSSLKQAIPVLLEGVLAVLTHSKKFLGVQNEFIELLWKHLCPSLISLLGTPKCERSIVTQRPNVDEMGRGSGCSTSGPNLASTTTKVIYNIAIQLVRLVGPIGSLRPVLESLFHRMLLYPPPQHRHDALKGMKVLLSSPRGVLDIAAPTGIEPGSTKKQSNCKSDMALMKLIVDGIQECCHCNDSAVCITSVECITLLLRTLEKLCRGVGIPDEVVREINRKYKSMSMADEYKNLHSGEQNVNSGFVTEVDNCENAEDSAVDNPEPESSLKAEDVKNSNLPDEGASDIDKEEDTCSNSSVVSSEYVMDVSPTKTLDGTTHPSEEDEDQNTKTNVTVTPSRAFLSEKCDAAERANAQEFINRLSKLLPRLFNLMSICQMDNTLQEFASKFCSDMVTGFPSLNSEPVVIVNADGIYVATITVLSFNLKLIVNGYYNSNFQGKVIESKETFVDNILNSGLLIFLSPSWLNEVYQQVMSRNLLGEAGYEIDDESPLISMLTDIDGLGSHELCGQILTEARSSCDTLLSDDEEDEDDQDQLTGEKLRPNKNSIAAGKKISKQILSTCWEGVLDVLSVLLNGKSSCGITSSLALMLGTEGAKEETMKAREAVCHSLDGLQKAAKLCCILGLQKRCAAVFTQLASTSCVIEERSTIPERKGIKAPILPNRPKLVRLHAAHVLSMDVVMSVGLEMGSHAADCWKHIFRCCSHIARLEHTYFSAGNNQSSLPKVHHEQPVMSIPNLDGSYNCDPEMYMTPMVPVMPVAPTISVHELTRLSSVEAGWDSAISGGGVLSASQASKALCGLSQEVDRLFEDAAQKLNMQALVSFLSELCTASHLQLIQMNSKSEEEEMLNIGSKLPTNALLLYRLQEVLMKVLHTGRPLLHLVQAYNAVSTHLVEASGNPDRRISKMAVTCMHDYITAVLSTHPEYPHFYVNELLCKGFESLFSQDMCDGDVQDQVVCSICELVEACTAEIRSGWRPLFAALQAVKIEYTLNEEVNEARQRHIAAVLDVFEVFLNTDNILVFANAAVDCILCLLKYVRGPGEFECVSDDDSDSGSDFTSTDGTENLCLPALNYLRQCCQILASMWKMPQCPIFHGAHRIQVGFLQEIVDPNIPNMDFELFKQNFSSISEHPPKQLSRNPSFSQSFVLDSALDTVTSSTLSGVAADGGTPTDNNSITSQDSGLDVPATTPVVEKACLPEEIKQEHEMEQYKTPTLNALDNQCGLLHVWFLILDGLASATSVCPRNYQPQTMDMLFELLKDTADIPGPSFTMYCVNNLLLPTLQTWLRRSFRNQTFCDTGSANFKQCCGLSTDLVVQLITRFAEETEHHQMMELMLRELFIVLIECVAQPAESISRLGCSCIRHVALAAGPSFTESMWQITVDSFEKAMNVTTYSIRQIMILFHPNSENFYGDIGQVKVATRKDCSPMELERLYQLAQQVFLLDSQIQSKGPNLTTNRFSAEADKSYIFLLYPPNHENNHNPDNLLTRVPFRNLVVGLLSHQLLLQTMGCVLLQTPSIPEAEDSCNSSAPNTDNQEDIPSRLPGMLPYLSTRNIAKILDCLYVSYQIACDFDSRPGLKFLIQKVAQTSVAANLYKQAGASMVFYIHTLIEISSNINTLKLEGIRQSLKQVSTSSMNDQQTCIQHASTMMSSITDNMDIFLFLLQNICDELCQTYVDMTLDEETTTCVDRLSEQPLVFLIAQADDLCDITGSNGTESKQLSSTSSQENNNIYPTSAPVNLHKLFFKILTKSSFLFFFSLFSLFSFLFFFFSILFSFLFFLYSLFFPLFSIFFFPLFLFLFFPFFFILFFPLFLYSLFFSLFSLFSFLSSFFSILFSFLFFLYSLFFPLFSLFSFLFFFFSILFSFLFFLYSLFFPLFSLFSFLFSFFSILFSFLFFLYSLFFSLFSLFSFLFFSILFSFLFFLFSFLFFLYSLFFSLFSLFSFLSSFSLFSFLSSFFSIFFSFFSLFSFLFFFFSILFSFLFFLYSLFFSLFSLFSFLSSFFSILFFFPLFLYSFFFPLFLFSFLFFLFFFFFFFFFFFSILFSFLFFLYSLFFSLFSLFSFLFSMHNMVVQTDDVAPTDDNESVAGTITNPKEDYSINPSDLKSKKEKRAEKESRVYTVATDKLIKNLMTEYKKRKQQHSMPTFVKAGKVPNNKANTAQVFKQREPVDYEIEKQQKVSIMKDSEAHLKSWTELLCAILRLFQELPDSKFYALLPTVFNCINQLVCHSHEQRLNDALAQWLHRVGHMVGINPL</sequence>
<evidence type="ECO:0000256" key="2">
    <source>
        <dbReference type="SAM" id="Phobius"/>
    </source>
</evidence>
<feature type="region of interest" description="Disordered" evidence="1">
    <location>
        <begin position="2146"/>
        <end position="2170"/>
    </location>
</feature>
<accession>A0A812AHI1</accession>
<dbReference type="SUPFAM" id="SSF48371">
    <property type="entry name" value="ARM repeat"/>
    <property type="match status" value="1"/>
</dbReference>
<dbReference type="EMBL" id="CAHIKZ030000004">
    <property type="protein sequence ID" value="CAE1139027.1"/>
    <property type="molecule type" value="Genomic_DNA"/>
</dbReference>
<dbReference type="InterPro" id="IPR016024">
    <property type="entry name" value="ARM-type_fold"/>
</dbReference>
<feature type="transmembrane region" description="Helical" evidence="2">
    <location>
        <begin position="1908"/>
        <end position="1930"/>
    </location>
</feature>
<feature type="transmembrane region" description="Helical" evidence="2">
    <location>
        <begin position="1936"/>
        <end position="1957"/>
    </location>
</feature>